<feature type="chain" id="PRO_5042081487" description="Secreted protein" evidence="1">
    <location>
        <begin position="17"/>
        <end position="79"/>
    </location>
</feature>
<comment type="caution">
    <text evidence="2">The sequence shown here is derived from an EMBL/GenBank/DDBJ whole genome shotgun (WGS) entry which is preliminary data.</text>
</comment>
<dbReference type="AlphaFoldDB" id="A0AAD6XSA5"/>
<evidence type="ECO:0000256" key="1">
    <source>
        <dbReference type="SAM" id="SignalP"/>
    </source>
</evidence>
<organism evidence="2 3">
    <name type="scientific">Mycena belliarum</name>
    <dbReference type="NCBI Taxonomy" id="1033014"/>
    <lineage>
        <taxon>Eukaryota</taxon>
        <taxon>Fungi</taxon>
        <taxon>Dikarya</taxon>
        <taxon>Basidiomycota</taxon>
        <taxon>Agaricomycotina</taxon>
        <taxon>Agaricomycetes</taxon>
        <taxon>Agaricomycetidae</taxon>
        <taxon>Agaricales</taxon>
        <taxon>Marasmiineae</taxon>
        <taxon>Mycenaceae</taxon>
        <taxon>Mycena</taxon>
    </lineage>
</organism>
<name>A0AAD6XSA5_9AGAR</name>
<evidence type="ECO:0008006" key="4">
    <source>
        <dbReference type="Google" id="ProtNLM"/>
    </source>
</evidence>
<keyword evidence="1" id="KW-0732">Signal</keyword>
<protein>
    <recommendedName>
        <fullName evidence="4">Secreted protein</fullName>
    </recommendedName>
</protein>
<proteinExistence type="predicted"/>
<evidence type="ECO:0000313" key="3">
    <source>
        <dbReference type="Proteomes" id="UP001222325"/>
    </source>
</evidence>
<evidence type="ECO:0000313" key="2">
    <source>
        <dbReference type="EMBL" id="KAJ7091874.1"/>
    </source>
</evidence>
<reference evidence="2" key="1">
    <citation type="submission" date="2023-03" db="EMBL/GenBank/DDBJ databases">
        <title>Massive genome expansion in bonnet fungi (Mycena s.s.) driven by repeated elements and novel gene families across ecological guilds.</title>
        <authorList>
            <consortium name="Lawrence Berkeley National Laboratory"/>
            <person name="Harder C.B."/>
            <person name="Miyauchi S."/>
            <person name="Viragh M."/>
            <person name="Kuo A."/>
            <person name="Thoen E."/>
            <person name="Andreopoulos B."/>
            <person name="Lu D."/>
            <person name="Skrede I."/>
            <person name="Drula E."/>
            <person name="Henrissat B."/>
            <person name="Morin E."/>
            <person name="Kohler A."/>
            <person name="Barry K."/>
            <person name="LaButti K."/>
            <person name="Morin E."/>
            <person name="Salamov A."/>
            <person name="Lipzen A."/>
            <person name="Mereny Z."/>
            <person name="Hegedus B."/>
            <person name="Baldrian P."/>
            <person name="Stursova M."/>
            <person name="Weitz H."/>
            <person name="Taylor A."/>
            <person name="Grigoriev I.V."/>
            <person name="Nagy L.G."/>
            <person name="Martin F."/>
            <person name="Kauserud H."/>
        </authorList>
    </citation>
    <scope>NUCLEOTIDE SEQUENCE</scope>
    <source>
        <strain evidence="2">CBHHK173m</strain>
    </source>
</reference>
<dbReference type="EMBL" id="JARJCN010000019">
    <property type="protein sequence ID" value="KAJ7091874.1"/>
    <property type="molecule type" value="Genomic_DNA"/>
</dbReference>
<feature type="signal peptide" evidence="1">
    <location>
        <begin position="1"/>
        <end position="16"/>
    </location>
</feature>
<accession>A0AAD6XSA5</accession>
<gene>
    <name evidence="2" type="ORF">B0H15DRAFT_178631</name>
</gene>
<dbReference type="Proteomes" id="UP001222325">
    <property type="component" value="Unassembled WGS sequence"/>
</dbReference>
<sequence>MFAALGLIFVVVATLASRRVNRLRDGAVARNAVVGGEGRTYSAKMLPRSDMGDRAPDFRCTLRLLLSVASSGSVGNFYV</sequence>
<keyword evidence="3" id="KW-1185">Reference proteome</keyword>